<feature type="compositionally biased region" description="Pro residues" evidence="1">
    <location>
        <begin position="209"/>
        <end position="224"/>
    </location>
</feature>
<dbReference type="Gene3D" id="3.40.50.11980">
    <property type="match status" value="1"/>
</dbReference>
<dbReference type="GO" id="GO:0004526">
    <property type="term" value="F:ribonuclease P activity"/>
    <property type="evidence" value="ECO:0007669"/>
    <property type="project" value="TreeGrafter"/>
</dbReference>
<dbReference type="AlphaFoldDB" id="A0AAV4LRN9"/>
<dbReference type="PANTHER" id="PTHR13547">
    <property type="match status" value="1"/>
</dbReference>
<proteinExistence type="predicted"/>
<feature type="region of interest" description="Disordered" evidence="1">
    <location>
        <begin position="69"/>
        <end position="98"/>
    </location>
</feature>
<sequence>MPGASTSGGRALDRSAPRPLPAAHWRRPAAWRILALILCLCGTAHGLSPPQRRHGTGPHEAYLIRPSCTNHAPQRSGASAIHRGNATHPPPGKRDDYRSPMVTPLGVAAHAAQAEHGRTGLANGHRHNMGTVATTGTPNAAKTTGPPTAALGMTEDELIEVSSSLDNFFDRCVKACENSDISSAVSAIRDYVKAYEVYFSPFFELPVEAPVPPPGEPTQEPTPPDTSDAPVPRKQSRRNGADKDTEPSPDDALSYCFTAEEAGIDDGGGNRRWHVAIKPNVSRFVRRLIANHRKRCVGIMGRAMHQVSTLDELKAVTSVSREASRLGMAVLKGMYDAMSVIHAKLGRADRALEYLERLWSVDKRRRHRSYEPLLNYFEEHLDGDGMLKVLRHMTEVGRLPVSGLIFTRVVVTIALSARSSLQPLGVGLPDPSGDHPPSGSNDHLSQLYDKLRRQLRDALDVFHTHTCNRISLSARLGYVIFTVLSGIHPDLAKFTHVSPSDLADFAPASAIPPSPPALPGAHPPDRRPTSYGICHSCGHHLPLIDLSVRDRLSVFRNWLQHIYDYNFPEIARLANFYAWLHEPLRRGEGYTCVLDGQNIGYHKRQPMSPLDLRKVDAVVREMVRRGERPLIVLPYYARANSPAAESSDALEPQTLDLLFPGHGLPPRPIELSGAAPRRSKRYNRDEIALVDRWCELRQVYFCKTGSYDDNYFFLANVMTGCAEELAVLARFLRASLELSGTTDKAQTGSSLAAKLPSPAASHYPPAGGLPPHRPLMITVTNDTLTNLEIPGVDDHLMRALRDIPLTPYFFTFDEGWRSADSGGYGYNVVVGERLRYSLEMSAHGLGRYHIPLGFERRVLDFGARHTVWVSRQERPRVEPPPAGGFLDPFASSAGQSEFGADQELKQVNAWLAKCGYDELLRALEAGLPERDQRRRHSRAWAISTKTPEIIRQKFNPSQQTRWLCVDLSALDRPGAT</sequence>
<reference evidence="3 4" key="1">
    <citation type="submission" date="2021-06" db="EMBL/GenBank/DDBJ databases">
        <title>Genome sequence of Babesia caballi.</title>
        <authorList>
            <person name="Yamagishi J."/>
            <person name="Kidaka T."/>
            <person name="Ochi A."/>
        </authorList>
    </citation>
    <scope>NUCLEOTIDE SEQUENCE [LARGE SCALE GENOMIC DNA]</scope>
    <source>
        <strain evidence="3">USDA-D6B2</strain>
    </source>
</reference>
<evidence type="ECO:0000313" key="3">
    <source>
        <dbReference type="EMBL" id="GIX62448.1"/>
    </source>
</evidence>
<dbReference type="Proteomes" id="UP001497744">
    <property type="component" value="Unassembled WGS sequence"/>
</dbReference>
<keyword evidence="2" id="KW-0732">Signal</keyword>
<keyword evidence="4" id="KW-1185">Reference proteome</keyword>
<evidence type="ECO:0000256" key="1">
    <source>
        <dbReference type="SAM" id="MobiDB-lite"/>
    </source>
</evidence>
<organism evidence="3 4">
    <name type="scientific">Babesia caballi</name>
    <dbReference type="NCBI Taxonomy" id="5871"/>
    <lineage>
        <taxon>Eukaryota</taxon>
        <taxon>Sar</taxon>
        <taxon>Alveolata</taxon>
        <taxon>Apicomplexa</taxon>
        <taxon>Aconoidasida</taxon>
        <taxon>Piroplasmida</taxon>
        <taxon>Babesiidae</taxon>
        <taxon>Babesia</taxon>
    </lineage>
</organism>
<feature type="signal peptide" evidence="2">
    <location>
        <begin position="1"/>
        <end position="46"/>
    </location>
</feature>
<protein>
    <submittedName>
        <fullName evidence="3">Pentatricopeptide repeat containing protein, putative</fullName>
    </submittedName>
</protein>
<feature type="region of interest" description="Disordered" evidence="1">
    <location>
        <begin position="1"/>
        <end position="20"/>
    </location>
</feature>
<name>A0AAV4LRN9_BABCB</name>
<evidence type="ECO:0000313" key="4">
    <source>
        <dbReference type="Proteomes" id="UP001497744"/>
    </source>
</evidence>
<gene>
    <name evidence="3" type="ORF">BcabD6B2_18830</name>
</gene>
<dbReference type="GeneID" id="94193929"/>
<accession>A0AAV4LRN9</accession>
<comment type="caution">
    <text evidence="3">The sequence shown here is derived from an EMBL/GenBank/DDBJ whole genome shotgun (WGS) entry which is preliminary data.</text>
</comment>
<dbReference type="PANTHER" id="PTHR13547:SF1">
    <property type="entry name" value="MITOCHONDRIAL RIBONUCLEASE P CATALYTIC SUBUNIT"/>
    <property type="match status" value="1"/>
</dbReference>
<dbReference type="RefSeq" id="XP_067714517.1">
    <property type="nucleotide sequence ID" value="XM_067858416.1"/>
</dbReference>
<dbReference type="GO" id="GO:0001682">
    <property type="term" value="P:tRNA 5'-leader removal"/>
    <property type="evidence" value="ECO:0007669"/>
    <property type="project" value="TreeGrafter"/>
</dbReference>
<evidence type="ECO:0000256" key="2">
    <source>
        <dbReference type="SAM" id="SignalP"/>
    </source>
</evidence>
<feature type="chain" id="PRO_5043371698" evidence="2">
    <location>
        <begin position="47"/>
        <end position="976"/>
    </location>
</feature>
<feature type="region of interest" description="Disordered" evidence="1">
    <location>
        <begin position="209"/>
        <end position="252"/>
    </location>
</feature>
<dbReference type="EMBL" id="BPLF01000002">
    <property type="protein sequence ID" value="GIX62448.1"/>
    <property type="molecule type" value="Genomic_DNA"/>
</dbReference>